<dbReference type="CDD" id="cd06464">
    <property type="entry name" value="ACD_sHsps-like"/>
    <property type="match status" value="1"/>
</dbReference>
<name>A0A7X1J192_9ACTN</name>
<dbReference type="Proteomes" id="UP000584670">
    <property type="component" value="Unassembled WGS sequence"/>
</dbReference>
<keyword evidence="5" id="KW-1185">Reference proteome</keyword>
<feature type="domain" description="SHSP" evidence="3">
    <location>
        <begin position="49"/>
        <end position="156"/>
    </location>
</feature>
<comment type="caution">
    <text evidence="4">The sequence shown here is derived from an EMBL/GenBank/DDBJ whole genome shotgun (WGS) entry which is preliminary data.</text>
</comment>
<dbReference type="SUPFAM" id="SSF49764">
    <property type="entry name" value="HSP20-like chaperones"/>
    <property type="match status" value="1"/>
</dbReference>
<evidence type="ECO:0000259" key="3">
    <source>
        <dbReference type="PROSITE" id="PS01031"/>
    </source>
</evidence>
<dbReference type="AlphaFoldDB" id="A0A7X1J192"/>
<dbReference type="EMBL" id="JACMSF010000009">
    <property type="protein sequence ID" value="MBC2902219.1"/>
    <property type="molecule type" value="Genomic_DNA"/>
</dbReference>
<evidence type="ECO:0000256" key="1">
    <source>
        <dbReference type="PROSITE-ProRule" id="PRU00285"/>
    </source>
</evidence>
<gene>
    <name evidence="4" type="ORF">H4N64_11475</name>
</gene>
<dbReference type="Gene3D" id="2.60.40.790">
    <property type="match status" value="1"/>
</dbReference>
<dbReference type="Pfam" id="PF00011">
    <property type="entry name" value="HSP20"/>
    <property type="match status" value="1"/>
</dbReference>
<dbReference type="PANTHER" id="PTHR11527">
    <property type="entry name" value="HEAT-SHOCK PROTEIN 20 FAMILY MEMBER"/>
    <property type="match status" value="1"/>
</dbReference>
<proteinExistence type="inferred from homology"/>
<reference evidence="4 5" key="1">
    <citation type="submission" date="2020-08" db="EMBL/GenBank/DDBJ databases">
        <title>Streptomyces sp. PSKA01 genome sequencing and assembly.</title>
        <authorList>
            <person name="Mandal S."/>
            <person name="Maiti P.K."/>
            <person name="Das P."/>
        </authorList>
    </citation>
    <scope>NUCLEOTIDE SEQUENCE [LARGE SCALE GENOMIC DNA]</scope>
    <source>
        <strain evidence="4 5">PSKA01</strain>
    </source>
</reference>
<accession>A0A7X1J192</accession>
<dbReference type="InterPro" id="IPR031107">
    <property type="entry name" value="Small_HSP"/>
</dbReference>
<dbReference type="InterPro" id="IPR008978">
    <property type="entry name" value="HSP20-like_chaperone"/>
</dbReference>
<comment type="similarity">
    <text evidence="1 2">Belongs to the small heat shock protein (HSP20) family.</text>
</comment>
<dbReference type="InterPro" id="IPR002068">
    <property type="entry name" value="A-crystallin/Hsp20_dom"/>
</dbReference>
<sequence length="157" mass="17687">MNLPVHRGGGTPEQGRRPFWEPWEWNPFTEFENLWRDMSRTFERGAGPVWGSGWVPAVEEDETDDAYVVRAELPGIPRENVSVDVDAHELRISGELTEEQQGRVLSRRAGRFFYRTSLPSGVDSEKAEAEMTNGILTVRLPKSGESKRRSISIGGEG</sequence>
<evidence type="ECO:0000313" key="5">
    <source>
        <dbReference type="Proteomes" id="UP000584670"/>
    </source>
</evidence>
<dbReference type="RefSeq" id="WP_186282116.1">
    <property type="nucleotide sequence ID" value="NZ_JACMSF010000009.1"/>
</dbReference>
<protein>
    <submittedName>
        <fullName evidence="4">Hsp20/alpha crystallin family protein</fullName>
    </submittedName>
</protein>
<evidence type="ECO:0000313" key="4">
    <source>
        <dbReference type="EMBL" id="MBC2902219.1"/>
    </source>
</evidence>
<evidence type="ECO:0000256" key="2">
    <source>
        <dbReference type="RuleBase" id="RU003616"/>
    </source>
</evidence>
<organism evidence="4 5">
    <name type="scientific">Streptomyces cupreus</name>
    <dbReference type="NCBI Taxonomy" id="2759956"/>
    <lineage>
        <taxon>Bacteria</taxon>
        <taxon>Bacillati</taxon>
        <taxon>Actinomycetota</taxon>
        <taxon>Actinomycetes</taxon>
        <taxon>Kitasatosporales</taxon>
        <taxon>Streptomycetaceae</taxon>
        <taxon>Streptomyces</taxon>
    </lineage>
</organism>
<dbReference type="PROSITE" id="PS01031">
    <property type="entry name" value="SHSP"/>
    <property type="match status" value="1"/>
</dbReference>